<comment type="caution">
    <text evidence="1">The sequence shown here is derived from an EMBL/GenBank/DDBJ whole genome shotgun (WGS) entry which is preliminary data.</text>
</comment>
<reference evidence="1 2" key="1">
    <citation type="submission" date="2024-02" db="EMBL/GenBank/DDBJ databases">
        <title>First draft genome assembly of two strains of Seiridium cardinale.</title>
        <authorList>
            <person name="Emiliani G."/>
            <person name="Scali E."/>
        </authorList>
    </citation>
    <scope>NUCLEOTIDE SEQUENCE [LARGE SCALE GENOMIC DNA]</scope>
    <source>
        <strain evidence="1 2">BM-138-000479</strain>
    </source>
</reference>
<evidence type="ECO:0000313" key="1">
    <source>
        <dbReference type="EMBL" id="KAK9780122.1"/>
    </source>
</evidence>
<dbReference type="EMBL" id="JARVKM010000007">
    <property type="protein sequence ID" value="KAK9780122.1"/>
    <property type="molecule type" value="Genomic_DNA"/>
</dbReference>
<gene>
    <name evidence="1" type="ORF">SCAR479_02759</name>
</gene>
<evidence type="ECO:0000313" key="2">
    <source>
        <dbReference type="Proteomes" id="UP001465668"/>
    </source>
</evidence>
<keyword evidence="2" id="KW-1185">Reference proteome</keyword>
<organism evidence="1 2">
    <name type="scientific">Seiridium cardinale</name>
    <dbReference type="NCBI Taxonomy" id="138064"/>
    <lineage>
        <taxon>Eukaryota</taxon>
        <taxon>Fungi</taxon>
        <taxon>Dikarya</taxon>
        <taxon>Ascomycota</taxon>
        <taxon>Pezizomycotina</taxon>
        <taxon>Sordariomycetes</taxon>
        <taxon>Xylariomycetidae</taxon>
        <taxon>Amphisphaeriales</taxon>
        <taxon>Sporocadaceae</taxon>
        <taxon>Seiridium</taxon>
    </lineage>
</organism>
<sequence>MILLANCDIQLPDRSLFWSESSQVMSQIIQGPGQEGNWHMCSKRPFDRDTFSQRHFSPEAWMGIYASPFRSTSRATRLWHSLHSHLDRLGSPALGIWWDLGNDVDKSINKYALEPHPDKSDSVIYYRCLLCKSDLFNGLDRRFRIPTSPVKKGFMKPSSIVAHLYTEHTEMNRTYKAWLLGKELRLCHTLRSKFTEAMQDGGYDIAVPGGPLVHWDLLDGE</sequence>
<name>A0ABR2Y205_9PEZI</name>
<proteinExistence type="predicted"/>
<accession>A0ABR2Y205</accession>
<protein>
    <submittedName>
        <fullName evidence="1">Uncharacterized protein</fullName>
    </submittedName>
</protein>
<dbReference type="Proteomes" id="UP001465668">
    <property type="component" value="Unassembled WGS sequence"/>
</dbReference>